<protein>
    <submittedName>
        <fullName evidence="4">ATP-dependent Clp protease ATP-binding subunit ClpC</fullName>
    </submittedName>
</protein>
<evidence type="ECO:0000256" key="1">
    <source>
        <dbReference type="PROSITE-ProRule" id="PRU01251"/>
    </source>
</evidence>
<dbReference type="InterPro" id="IPR036628">
    <property type="entry name" value="Clp_N_dom_sf"/>
</dbReference>
<proteinExistence type="predicted"/>
<dbReference type="GO" id="GO:0008233">
    <property type="term" value="F:peptidase activity"/>
    <property type="evidence" value="ECO:0007669"/>
    <property type="project" value="UniProtKB-KW"/>
</dbReference>
<feature type="region of interest" description="Disordered" evidence="2">
    <location>
        <begin position="147"/>
        <end position="166"/>
    </location>
</feature>
<evidence type="ECO:0000313" key="4">
    <source>
        <dbReference type="EMBL" id="MBB6121840.1"/>
    </source>
</evidence>
<dbReference type="RefSeq" id="WP_184293287.1">
    <property type="nucleotide sequence ID" value="NZ_JACHJO010000012.1"/>
</dbReference>
<keyword evidence="4" id="KW-0547">Nucleotide-binding</keyword>
<sequence>MFERFTDQARNAVVHAQNETVALKHKRIGSGHFLLGLAQEGNGLSASTLAALGLEYAAVRAQVAQLGGRQKRILRPYRKFDRETKKALEDSLTAALKREHNFIGTEHMLLGLLSGKGNTACQVLQNLGVPPEQVVQHVNRTLDELAKHTQDPGQGHETLPKLMGEQ</sequence>
<evidence type="ECO:0000313" key="5">
    <source>
        <dbReference type="Proteomes" id="UP000536604"/>
    </source>
</evidence>
<dbReference type="SUPFAM" id="SSF81923">
    <property type="entry name" value="Double Clp-N motif"/>
    <property type="match status" value="2"/>
</dbReference>
<dbReference type="InterPro" id="IPR004176">
    <property type="entry name" value="Clp_R_N"/>
</dbReference>
<dbReference type="PANTHER" id="PTHR47016:SF5">
    <property type="entry name" value="CLP DOMAIN SUPERFAMILY PROTEIN"/>
    <property type="match status" value="1"/>
</dbReference>
<evidence type="ECO:0000259" key="3">
    <source>
        <dbReference type="PROSITE" id="PS51903"/>
    </source>
</evidence>
<keyword evidence="4" id="KW-0378">Hydrolase</keyword>
<gene>
    <name evidence="4" type="ORF">FHS13_003819</name>
</gene>
<feature type="domain" description="Clp R" evidence="3">
    <location>
        <begin position="2"/>
        <end position="144"/>
    </location>
</feature>
<keyword evidence="1" id="KW-0677">Repeat</keyword>
<dbReference type="Gene3D" id="1.10.1780.10">
    <property type="entry name" value="Clp, N-terminal domain"/>
    <property type="match status" value="1"/>
</dbReference>
<dbReference type="PROSITE" id="PS51903">
    <property type="entry name" value="CLP_R"/>
    <property type="match status" value="1"/>
</dbReference>
<dbReference type="GO" id="GO:0005524">
    <property type="term" value="F:ATP binding"/>
    <property type="evidence" value="ECO:0007669"/>
    <property type="project" value="UniProtKB-KW"/>
</dbReference>
<comment type="caution">
    <text evidence="4">The sequence shown here is derived from an EMBL/GenBank/DDBJ whole genome shotgun (WGS) entry which is preliminary data.</text>
</comment>
<reference evidence="4 5" key="1">
    <citation type="submission" date="2020-08" db="EMBL/GenBank/DDBJ databases">
        <title>Genomic Encyclopedia of Type Strains, Phase III (KMG-III): the genomes of soil and plant-associated and newly described type strains.</title>
        <authorList>
            <person name="Whitman W."/>
        </authorList>
    </citation>
    <scope>NUCLEOTIDE SEQUENCE [LARGE SCALE GENOMIC DNA]</scope>
    <source>
        <strain evidence="4 5">CECT 8712</strain>
    </source>
</reference>
<dbReference type="Proteomes" id="UP000536604">
    <property type="component" value="Unassembled WGS sequence"/>
</dbReference>
<keyword evidence="5" id="KW-1185">Reference proteome</keyword>
<dbReference type="InterPro" id="IPR044217">
    <property type="entry name" value="CLPT1/2"/>
</dbReference>
<dbReference type="PANTHER" id="PTHR47016">
    <property type="entry name" value="ATP-DEPENDENT CLP PROTEASE ATP-BINDING SUBUNIT CLPT1, CHLOROPLASTIC"/>
    <property type="match status" value="1"/>
</dbReference>
<keyword evidence="4" id="KW-0645">Protease</keyword>
<accession>A0A841IUB8</accession>
<keyword evidence="4" id="KW-0067">ATP-binding</keyword>
<dbReference type="GO" id="GO:0006508">
    <property type="term" value="P:proteolysis"/>
    <property type="evidence" value="ECO:0007669"/>
    <property type="project" value="UniProtKB-KW"/>
</dbReference>
<evidence type="ECO:0000256" key="2">
    <source>
        <dbReference type="SAM" id="MobiDB-lite"/>
    </source>
</evidence>
<organism evidence="4 5">
    <name type="scientific">Nocardiopsis algeriensis</name>
    <dbReference type="NCBI Taxonomy" id="1478215"/>
    <lineage>
        <taxon>Bacteria</taxon>
        <taxon>Bacillati</taxon>
        <taxon>Actinomycetota</taxon>
        <taxon>Actinomycetes</taxon>
        <taxon>Streptosporangiales</taxon>
        <taxon>Nocardiopsidaceae</taxon>
        <taxon>Nocardiopsis</taxon>
    </lineage>
</organism>
<dbReference type="Pfam" id="PF02861">
    <property type="entry name" value="Clp_N"/>
    <property type="match status" value="2"/>
</dbReference>
<name>A0A841IUB8_9ACTN</name>
<dbReference type="EMBL" id="JACHJO010000012">
    <property type="protein sequence ID" value="MBB6121840.1"/>
    <property type="molecule type" value="Genomic_DNA"/>
</dbReference>
<dbReference type="AlphaFoldDB" id="A0A841IUB8"/>